<dbReference type="Proteomes" id="UP001626550">
    <property type="component" value="Unassembled WGS sequence"/>
</dbReference>
<dbReference type="InterPro" id="IPR011059">
    <property type="entry name" value="Metal-dep_hydrolase_composite"/>
</dbReference>
<reference evidence="6 7" key="1">
    <citation type="submission" date="2024-11" db="EMBL/GenBank/DDBJ databases">
        <title>Adaptive evolution of stress response genes in parasites aligns with host niche diversity.</title>
        <authorList>
            <person name="Hahn C."/>
            <person name="Resl P."/>
        </authorList>
    </citation>
    <scope>NUCLEOTIDE SEQUENCE [LARGE SCALE GENOMIC DNA]</scope>
    <source>
        <strain evidence="6">EGGRZ-B1_66</strain>
        <tissue evidence="6">Body</tissue>
    </source>
</reference>
<evidence type="ECO:0000256" key="2">
    <source>
        <dbReference type="ARBA" id="ARBA00008829"/>
    </source>
</evidence>
<comment type="catalytic activity">
    <reaction evidence="3">
        <text>5,6-dihydrouracil + H2O = 3-(carbamoylamino)propanoate + H(+)</text>
        <dbReference type="Rhea" id="RHEA:16121"/>
        <dbReference type="ChEBI" id="CHEBI:11892"/>
        <dbReference type="ChEBI" id="CHEBI:15377"/>
        <dbReference type="ChEBI" id="CHEBI:15378"/>
        <dbReference type="ChEBI" id="CHEBI:15901"/>
        <dbReference type="EC" id="3.5.2.2"/>
    </reaction>
</comment>
<sequence length="453" mass="48882">MCHLLQKAAERLLLHNVSLANSDNLQNSLSILIEEGKIIVIRETAIEVPEATQKIDCAGQYCLPGLVDFNTHLLWQSHDPTFGILKEISQHAVKTGTTTIAETLICPPNVCPYEMVARFKQAIQAVENLFWCDVVIRLGLCHLDEATIDEKLPRIVTELGVSSFMVGPYLAVAITFFISVDESGKQVDGTKPELLEKALQKCLELGAIALCKWDGQPQSNAVAAKSKSEQAMIQLATCHAVAKIVASTDCPTVMLGLDSVPAIQYLSKVVNQLPKVPIRYTLSVEPFVNEDQSAYNMLVAELANTNFVGVTSDQTALVSSGGYTLSQRATKLWKSLMVDGLADLPSFVKVASTEAAKLLGLYPAKGKIAVGADADLVLWAQDTLQNAGAEEVQQEVMPSLVIMAGEVVARDGQVVGASPGGIIYSAKIMPAIPYEQLRSIKQVRHELIPSSAS</sequence>
<evidence type="ECO:0000259" key="5">
    <source>
        <dbReference type="Pfam" id="PF01979"/>
    </source>
</evidence>
<dbReference type="SUPFAM" id="SSF51556">
    <property type="entry name" value="Metallo-dependent hydrolases"/>
    <property type="match status" value="1"/>
</dbReference>
<comment type="similarity">
    <text evidence="2">Belongs to the metallo-dependent hydrolases superfamily. Hydantoinase/dihydropyrimidinase family.</text>
</comment>
<dbReference type="Gene3D" id="2.30.40.10">
    <property type="entry name" value="Urease, subunit C, domain 1"/>
    <property type="match status" value="1"/>
</dbReference>
<dbReference type="GO" id="GO:0004157">
    <property type="term" value="F:dihydropyrimidinase activity"/>
    <property type="evidence" value="ECO:0007669"/>
    <property type="project" value="UniProtKB-EC"/>
</dbReference>
<protein>
    <recommendedName>
        <fullName evidence="4">dihydropyrimidinase</fullName>
        <ecNumber evidence="4">3.5.2.2</ecNumber>
    </recommendedName>
</protein>
<accession>A0ABD2QDK6</accession>
<dbReference type="PANTHER" id="PTHR11647:SF1">
    <property type="entry name" value="COLLAPSIN RESPONSE MEDIATOR PROTEIN"/>
    <property type="match status" value="1"/>
</dbReference>
<evidence type="ECO:0000256" key="3">
    <source>
        <dbReference type="ARBA" id="ARBA00036696"/>
    </source>
</evidence>
<evidence type="ECO:0000256" key="4">
    <source>
        <dbReference type="ARBA" id="ARBA00039113"/>
    </source>
</evidence>
<comment type="cofactor">
    <cofactor evidence="1">
        <name>Zn(2+)</name>
        <dbReference type="ChEBI" id="CHEBI:29105"/>
    </cofactor>
</comment>
<evidence type="ECO:0000313" key="6">
    <source>
        <dbReference type="EMBL" id="KAL3317635.1"/>
    </source>
</evidence>
<dbReference type="Gene3D" id="3.20.20.140">
    <property type="entry name" value="Metal-dependent hydrolases"/>
    <property type="match status" value="2"/>
</dbReference>
<dbReference type="InterPro" id="IPR006680">
    <property type="entry name" value="Amidohydro-rel"/>
</dbReference>
<dbReference type="Pfam" id="PF01979">
    <property type="entry name" value="Amidohydro_1"/>
    <property type="match status" value="1"/>
</dbReference>
<dbReference type="EC" id="3.5.2.2" evidence="4"/>
<proteinExistence type="inferred from homology"/>
<organism evidence="6 7">
    <name type="scientific">Cichlidogyrus casuarinus</name>
    <dbReference type="NCBI Taxonomy" id="1844966"/>
    <lineage>
        <taxon>Eukaryota</taxon>
        <taxon>Metazoa</taxon>
        <taxon>Spiralia</taxon>
        <taxon>Lophotrochozoa</taxon>
        <taxon>Platyhelminthes</taxon>
        <taxon>Monogenea</taxon>
        <taxon>Monopisthocotylea</taxon>
        <taxon>Dactylogyridea</taxon>
        <taxon>Ancyrocephalidae</taxon>
        <taxon>Cichlidogyrus</taxon>
    </lineage>
</organism>
<dbReference type="SUPFAM" id="SSF51338">
    <property type="entry name" value="Composite domain of metallo-dependent hydrolases"/>
    <property type="match status" value="1"/>
</dbReference>
<evidence type="ECO:0000256" key="1">
    <source>
        <dbReference type="ARBA" id="ARBA00001947"/>
    </source>
</evidence>
<gene>
    <name evidence="6" type="primary">DPYSL4</name>
    <name evidence="6" type="ORF">Ciccas_003700</name>
</gene>
<dbReference type="InterPro" id="IPR050378">
    <property type="entry name" value="Metallo-dep_Hydrolases_sf"/>
</dbReference>
<comment type="caution">
    <text evidence="6">The sequence shown here is derived from an EMBL/GenBank/DDBJ whole genome shotgun (WGS) entry which is preliminary data.</text>
</comment>
<feature type="domain" description="Amidohydrolase-related" evidence="5">
    <location>
        <begin position="308"/>
        <end position="408"/>
    </location>
</feature>
<dbReference type="PANTHER" id="PTHR11647">
    <property type="entry name" value="HYDRANTOINASE/DIHYDROPYRIMIDINASE FAMILY MEMBER"/>
    <property type="match status" value="1"/>
</dbReference>
<dbReference type="InterPro" id="IPR032466">
    <property type="entry name" value="Metal_Hydrolase"/>
</dbReference>
<keyword evidence="7" id="KW-1185">Reference proteome</keyword>
<evidence type="ECO:0000313" key="7">
    <source>
        <dbReference type="Proteomes" id="UP001626550"/>
    </source>
</evidence>
<dbReference type="EMBL" id="JBJKFK010000352">
    <property type="protein sequence ID" value="KAL3317635.1"/>
    <property type="molecule type" value="Genomic_DNA"/>
</dbReference>
<name>A0ABD2QDK6_9PLAT</name>
<dbReference type="AlphaFoldDB" id="A0ABD2QDK6"/>